<evidence type="ECO:0000256" key="2">
    <source>
        <dbReference type="ARBA" id="ARBA00022448"/>
    </source>
</evidence>
<dbReference type="SUPFAM" id="SSF103473">
    <property type="entry name" value="MFS general substrate transporter"/>
    <property type="match status" value="1"/>
</dbReference>
<comment type="subcellular location">
    <subcellularLocation>
        <location evidence="1">Membrane</location>
        <topology evidence="1">Multi-pass membrane protein</topology>
    </subcellularLocation>
</comment>
<sequence length="518" mass="57582">MSTLTPTITKTSGNVSISEEYQWSDVRQRNAPGANDNKSIISNRSSNSSTTANGEQNPEETALLRKLDWRIVPWIFILYFLSVQDRANVGYAMTMNKQQGHDLATTADLSGRENNIGLGLFYVAYIVFEVPSNLIMAKVNPAYWIARIMITWSIVTGCMAAISTAWHFYFLRFLLGVFEAGFWPGITYYTTLWYRPNEISSRIGVTYLAGPTSGAFGGLISAGIQLIDTKGNLYGWQWLFLISGIISVIFGVATIFYLPSKPETSKRFLTDEQLILIRQRLALTEEEHEEQQQEQQQKKKIFSSGDLAQVKIQLMDYKVWLFCVLYFTPVMAATSLGYFIPRIVQELGTYNSIQVSLMSIPPYVFGGLMVYIVTRLSDRWEDRGWFIIGCSSAAFTGFAILSFAKPIAARYFGLMVVAGGTYPTVPLSMAWTANLREDSVGVASATGIVSSMGNFGALVCTFALYSGWTSDAPRYIGSNMINGGAMLLAAACATILKLRLSSLNKKIDQTGRSRKYLL</sequence>
<evidence type="ECO:0000256" key="8">
    <source>
        <dbReference type="SAM" id="Phobius"/>
    </source>
</evidence>
<feature type="compositionally biased region" description="Low complexity" evidence="7">
    <location>
        <begin position="39"/>
        <end position="49"/>
    </location>
</feature>
<dbReference type="EMBL" id="JAIXMP010000025">
    <property type="protein sequence ID" value="KAI9253902.1"/>
    <property type="molecule type" value="Genomic_DNA"/>
</dbReference>
<evidence type="ECO:0000256" key="4">
    <source>
        <dbReference type="ARBA" id="ARBA00022989"/>
    </source>
</evidence>
<feature type="region of interest" description="Disordered" evidence="7">
    <location>
        <begin position="28"/>
        <end position="57"/>
    </location>
</feature>
<feature type="transmembrane region" description="Helical" evidence="8">
    <location>
        <begin position="144"/>
        <end position="163"/>
    </location>
</feature>
<feature type="transmembrane region" description="Helical" evidence="8">
    <location>
        <begin position="410"/>
        <end position="433"/>
    </location>
</feature>
<feature type="transmembrane region" description="Helical" evidence="8">
    <location>
        <begin position="445"/>
        <end position="468"/>
    </location>
</feature>
<feature type="transmembrane region" description="Helical" evidence="8">
    <location>
        <begin position="203"/>
        <end position="224"/>
    </location>
</feature>
<feature type="transmembrane region" description="Helical" evidence="8">
    <location>
        <begin position="352"/>
        <end position="373"/>
    </location>
</feature>
<dbReference type="GO" id="GO:1905135">
    <property type="term" value="P:biotin import across plasma membrane"/>
    <property type="evidence" value="ECO:0007669"/>
    <property type="project" value="TreeGrafter"/>
</dbReference>
<protein>
    <submittedName>
        <fullName evidence="10">Major facilitator superfamily domain-containing protein</fullName>
    </submittedName>
</protein>
<feature type="coiled-coil region" evidence="6">
    <location>
        <begin position="274"/>
        <end position="301"/>
    </location>
</feature>
<accession>A0AAD5K3R3</accession>
<keyword evidence="6" id="KW-0175">Coiled coil</keyword>
<proteinExistence type="predicted"/>
<dbReference type="Pfam" id="PF07690">
    <property type="entry name" value="MFS_1"/>
    <property type="match status" value="1"/>
</dbReference>
<comment type="caution">
    <text evidence="10">The sequence shown here is derived from an EMBL/GenBank/DDBJ whole genome shotgun (WGS) entry which is preliminary data.</text>
</comment>
<evidence type="ECO:0000256" key="5">
    <source>
        <dbReference type="ARBA" id="ARBA00023136"/>
    </source>
</evidence>
<evidence type="ECO:0000259" key="9">
    <source>
        <dbReference type="PROSITE" id="PS50850"/>
    </source>
</evidence>
<evidence type="ECO:0000256" key="3">
    <source>
        <dbReference type="ARBA" id="ARBA00022692"/>
    </source>
</evidence>
<keyword evidence="2" id="KW-0813">Transport</keyword>
<evidence type="ECO:0000256" key="7">
    <source>
        <dbReference type="SAM" id="MobiDB-lite"/>
    </source>
</evidence>
<name>A0AAD5K3R3_9FUNG</name>
<evidence type="ECO:0000313" key="11">
    <source>
        <dbReference type="Proteomes" id="UP001209540"/>
    </source>
</evidence>
<feature type="domain" description="Major facilitator superfamily (MFS) profile" evidence="9">
    <location>
        <begin position="71"/>
        <end position="501"/>
    </location>
</feature>
<dbReference type="PROSITE" id="PS50850">
    <property type="entry name" value="MFS"/>
    <property type="match status" value="1"/>
</dbReference>
<dbReference type="GO" id="GO:0015225">
    <property type="term" value="F:biotin transmembrane transporter activity"/>
    <property type="evidence" value="ECO:0007669"/>
    <property type="project" value="TreeGrafter"/>
</dbReference>
<keyword evidence="3 8" id="KW-0812">Transmembrane</keyword>
<keyword evidence="5 8" id="KW-0472">Membrane</keyword>
<feature type="transmembrane region" description="Helical" evidence="8">
    <location>
        <begin position="236"/>
        <end position="258"/>
    </location>
</feature>
<keyword evidence="4 8" id="KW-1133">Transmembrane helix</keyword>
<feature type="transmembrane region" description="Helical" evidence="8">
    <location>
        <begin position="319"/>
        <end position="340"/>
    </location>
</feature>
<dbReference type="PANTHER" id="PTHR43791:SF33">
    <property type="entry name" value="VITAMIN H TRANSPORTER 1"/>
    <property type="match status" value="1"/>
</dbReference>
<dbReference type="GO" id="GO:0015295">
    <property type="term" value="F:solute:proton symporter activity"/>
    <property type="evidence" value="ECO:0007669"/>
    <property type="project" value="TreeGrafter"/>
</dbReference>
<dbReference type="InterPro" id="IPR020846">
    <property type="entry name" value="MFS_dom"/>
</dbReference>
<dbReference type="GO" id="GO:1901604">
    <property type="term" value="F:dethiobiotin transmembrane transporter activity"/>
    <property type="evidence" value="ECO:0007669"/>
    <property type="project" value="TreeGrafter"/>
</dbReference>
<gene>
    <name evidence="10" type="ORF">BDA99DRAFT_519302</name>
</gene>
<dbReference type="FunFam" id="1.20.1250.20:FF:000018">
    <property type="entry name" value="MFS transporter permease"/>
    <property type="match status" value="1"/>
</dbReference>
<reference evidence="10" key="2">
    <citation type="submission" date="2023-02" db="EMBL/GenBank/DDBJ databases">
        <authorList>
            <consortium name="DOE Joint Genome Institute"/>
            <person name="Mondo S.J."/>
            <person name="Chang Y."/>
            <person name="Wang Y."/>
            <person name="Ahrendt S."/>
            <person name="Andreopoulos W."/>
            <person name="Barry K."/>
            <person name="Beard J."/>
            <person name="Benny G.L."/>
            <person name="Blankenship S."/>
            <person name="Bonito G."/>
            <person name="Cuomo C."/>
            <person name="Desiro A."/>
            <person name="Gervers K.A."/>
            <person name="Hundley H."/>
            <person name="Kuo A."/>
            <person name="LaButti K."/>
            <person name="Lang B.F."/>
            <person name="Lipzen A."/>
            <person name="O'Donnell K."/>
            <person name="Pangilinan J."/>
            <person name="Reynolds N."/>
            <person name="Sandor L."/>
            <person name="Smith M.W."/>
            <person name="Tsang A."/>
            <person name="Grigoriev I.V."/>
            <person name="Stajich J.E."/>
            <person name="Spatafora J.W."/>
        </authorList>
    </citation>
    <scope>NUCLEOTIDE SEQUENCE</scope>
    <source>
        <strain evidence="10">RSA 2281</strain>
    </source>
</reference>
<dbReference type="PANTHER" id="PTHR43791">
    <property type="entry name" value="PERMEASE-RELATED"/>
    <property type="match status" value="1"/>
</dbReference>
<feature type="transmembrane region" description="Helical" evidence="8">
    <location>
        <begin position="169"/>
        <end position="191"/>
    </location>
</feature>
<dbReference type="InterPro" id="IPR036259">
    <property type="entry name" value="MFS_trans_sf"/>
</dbReference>
<dbReference type="GO" id="GO:0005886">
    <property type="term" value="C:plasma membrane"/>
    <property type="evidence" value="ECO:0007669"/>
    <property type="project" value="TreeGrafter"/>
</dbReference>
<dbReference type="AlphaFoldDB" id="A0AAD5K3R3"/>
<reference evidence="10" key="1">
    <citation type="journal article" date="2022" name="IScience">
        <title>Evolution of zygomycete secretomes and the origins of terrestrial fungal ecologies.</title>
        <authorList>
            <person name="Chang Y."/>
            <person name="Wang Y."/>
            <person name="Mondo S."/>
            <person name="Ahrendt S."/>
            <person name="Andreopoulos W."/>
            <person name="Barry K."/>
            <person name="Beard J."/>
            <person name="Benny G.L."/>
            <person name="Blankenship S."/>
            <person name="Bonito G."/>
            <person name="Cuomo C."/>
            <person name="Desiro A."/>
            <person name="Gervers K.A."/>
            <person name="Hundley H."/>
            <person name="Kuo A."/>
            <person name="LaButti K."/>
            <person name="Lang B.F."/>
            <person name="Lipzen A."/>
            <person name="O'Donnell K."/>
            <person name="Pangilinan J."/>
            <person name="Reynolds N."/>
            <person name="Sandor L."/>
            <person name="Smith M.E."/>
            <person name="Tsang A."/>
            <person name="Grigoriev I.V."/>
            <person name="Stajich J.E."/>
            <person name="Spatafora J.W."/>
        </authorList>
    </citation>
    <scope>NUCLEOTIDE SEQUENCE</scope>
    <source>
        <strain evidence="10">RSA 2281</strain>
    </source>
</reference>
<feature type="transmembrane region" description="Helical" evidence="8">
    <location>
        <begin position="385"/>
        <end position="404"/>
    </location>
</feature>
<evidence type="ECO:0000256" key="1">
    <source>
        <dbReference type="ARBA" id="ARBA00004141"/>
    </source>
</evidence>
<feature type="transmembrane region" description="Helical" evidence="8">
    <location>
        <begin position="480"/>
        <end position="498"/>
    </location>
</feature>
<keyword evidence="11" id="KW-1185">Reference proteome</keyword>
<dbReference type="InterPro" id="IPR011701">
    <property type="entry name" value="MFS"/>
</dbReference>
<dbReference type="Proteomes" id="UP001209540">
    <property type="component" value="Unassembled WGS sequence"/>
</dbReference>
<evidence type="ECO:0000256" key="6">
    <source>
        <dbReference type="SAM" id="Coils"/>
    </source>
</evidence>
<evidence type="ECO:0000313" key="10">
    <source>
        <dbReference type="EMBL" id="KAI9253902.1"/>
    </source>
</evidence>
<dbReference type="Gene3D" id="1.20.1250.20">
    <property type="entry name" value="MFS general substrate transporter like domains"/>
    <property type="match status" value="2"/>
</dbReference>
<organism evidence="10 11">
    <name type="scientific">Phascolomyces articulosus</name>
    <dbReference type="NCBI Taxonomy" id="60185"/>
    <lineage>
        <taxon>Eukaryota</taxon>
        <taxon>Fungi</taxon>
        <taxon>Fungi incertae sedis</taxon>
        <taxon>Mucoromycota</taxon>
        <taxon>Mucoromycotina</taxon>
        <taxon>Mucoromycetes</taxon>
        <taxon>Mucorales</taxon>
        <taxon>Lichtheimiaceae</taxon>
        <taxon>Phascolomyces</taxon>
    </lineage>
</organism>